<protein>
    <submittedName>
        <fullName evidence="1">Uncharacterized protein</fullName>
    </submittedName>
</protein>
<evidence type="ECO:0000313" key="2">
    <source>
        <dbReference type="Proteomes" id="UP000799118"/>
    </source>
</evidence>
<gene>
    <name evidence="1" type="ORF">BT96DRAFT_1019176</name>
</gene>
<organism evidence="1 2">
    <name type="scientific">Gymnopus androsaceus JB14</name>
    <dbReference type="NCBI Taxonomy" id="1447944"/>
    <lineage>
        <taxon>Eukaryota</taxon>
        <taxon>Fungi</taxon>
        <taxon>Dikarya</taxon>
        <taxon>Basidiomycota</taxon>
        <taxon>Agaricomycotina</taxon>
        <taxon>Agaricomycetes</taxon>
        <taxon>Agaricomycetidae</taxon>
        <taxon>Agaricales</taxon>
        <taxon>Marasmiineae</taxon>
        <taxon>Omphalotaceae</taxon>
        <taxon>Gymnopus</taxon>
    </lineage>
</organism>
<name>A0A6A4HQP8_9AGAR</name>
<dbReference type="EMBL" id="ML769462">
    <property type="protein sequence ID" value="KAE9400031.1"/>
    <property type="molecule type" value="Genomic_DNA"/>
</dbReference>
<proteinExistence type="predicted"/>
<keyword evidence="2" id="KW-1185">Reference proteome</keyword>
<dbReference type="Proteomes" id="UP000799118">
    <property type="component" value="Unassembled WGS sequence"/>
</dbReference>
<accession>A0A6A4HQP8</accession>
<evidence type="ECO:0000313" key="1">
    <source>
        <dbReference type="EMBL" id="KAE9400031.1"/>
    </source>
</evidence>
<reference evidence="1" key="1">
    <citation type="journal article" date="2019" name="Environ. Microbiol.">
        <title>Fungal ecological strategies reflected in gene transcription - a case study of two litter decomposers.</title>
        <authorList>
            <person name="Barbi F."/>
            <person name="Kohler A."/>
            <person name="Barry K."/>
            <person name="Baskaran P."/>
            <person name="Daum C."/>
            <person name="Fauchery L."/>
            <person name="Ihrmark K."/>
            <person name="Kuo A."/>
            <person name="LaButti K."/>
            <person name="Lipzen A."/>
            <person name="Morin E."/>
            <person name="Grigoriev I.V."/>
            <person name="Henrissat B."/>
            <person name="Lindahl B."/>
            <person name="Martin F."/>
        </authorList>
    </citation>
    <scope>NUCLEOTIDE SEQUENCE</scope>
    <source>
        <strain evidence="1">JB14</strain>
    </source>
</reference>
<dbReference type="AlphaFoldDB" id="A0A6A4HQP8"/>
<sequence length="200" mass="22049">MSTYFVDSGTIDYTQSLSSSPSLFSGIKGSVVRLLFRNTAITVPDLAKTMGMDSKVMTPDGKFTKTVNFTIPFLGGTAHNSSVNTALNSKSLAFPRKFLTRSASIETELACEHLTTASSQEPQENGSIRSCLRQYLTDIRRMEVPRYDRIYHLCGQDAMTLEHPLLRSMHAGLKTLSADFPGSHILSEYGNVAYIRLVIA</sequence>